<dbReference type="EMBL" id="KL367587">
    <property type="protein sequence ID" value="KFD62817.1"/>
    <property type="molecule type" value="Genomic_DNA"/>
</dbReference>
<dbReference type="AlphaFoldDB" id="A0A085N021"/>
<sequence length="76" mass="8268">MSRMTGINRNGQAQLDLEEENSVICPLGEQLPSLPCSVTSTMSVSTSSEAVVEHEQPNLATVPVLSRLKTLERKQT</sequence>
<gene>
    <name evidence="1" type="ORF">M514_25005</name>
</gene>
<evidence type="ECO:0000313" key="1">
    <source>
        <dbReference type="EMBL" id="KFD62817.1"/>
    </source>
</evidence>
<protein>
    <submittedName>
        <fullName evidence="1">Uncharacterized protein</fullName>
    </submittedName>
</protein>
<name>A0A085N021_9BILA</name>
<proteinExistence type="predicted"/>
<accession>A0A085N021</accession>
<organism evidence="1">
    <name type="scientific">Trichuris suis</name>
    <name type="common">pig whipworm</name>
    <dbReference type="NCBI Taxonomy" id="68888"/>
    <lineage>
        <taxon>Eukaryota</taxon>
        <taxon>Metazoa</taxon>
        <taxon>Ecdysozoa</taxon>
        <taxon>Nematoda</taxon>
        <taxon>Enoplea</taxon>
        <taxon>Dorylaimia</taxon>
        <taxon>Trichinellida</taxon>
        <taxon>Trichuridae</taxon>
        <taxon>Trichuris</taxon>
    </lineage>
</organism>
<reference evidence="1" key="1">
    <citation type="journal article" date="2014" name="Nat. Genet.">
        <title>Genome and transcriptome of the porcine whipworm Trichuris suis.</title>
        <authorList>
            <person name="Jex A.R."/>
            <person name="Nejsum P."/>
            <person name="Schwarz E.M."/>
            <person name="Hu L."/>
            <person name="Young N.D."/>
            <person name="Hall R.S."/>
            <person name="Korhonen P.K."/>
            <person name="Liao S."/>
            <person name="Thamsborg S."/>
            <person name="Xia J."/>
            <person name="Xu P."/>
            <person name="Wang S."/>
            <person name="Scheerlinck J.P."/>
            <person name="Hofmann A."/>
            <person name="Sternberg P.W."/>
            <person name="Wang J."/>
            <person name="Gasser R.B."/>
        </authorList>
    </citation>
    <scope>NUCLEOTIDE SEQUENCE [LARGE SCALE GENOMIC DNA]</scope>
    <source>
        <strain evidence="1">DCEP-RM93F</strain>
    </source>
</reference>
<dbReference type="Proteomes" id="UP000030758">
    <property type="component" value="Unassembled WGS sequence"/>
</dbReference>